<keyword evidence="2" id="KW-1185">Reference proteome</keyword>
<sequence length="276" mass="31020">MTARSSGGLGRRALLTSALGGVVALPFLRAGVAGAAGPDSTDPLAAAASPWTLRWKPEPAEDGLDAFEGVEDDRKKSHPGVRHIYVQGNSYRFDMHTRDRDGEDRQRSEVKGMRVDDENLAMLRGETWRFTYSMFIPKSLRATRTFTHVMQMKKPGPGTSPILVMSLRQHSGVPKIEMKVFESDTLVGMTDLAPLQDKWIDTEFELRVGDGREGQVRWVVRDGGRTVLDERTTGVDLWLGDRVRPKWGIYRSVRDTTGALRDCHLLIRNLRAYQRK</sequence>
<name>A0A1M5B4K0_STRHI</name>
<keyword evidence="1" id="KW-0456">Lyase</keyword>
<gene>
    <name evidence="1" type="ORF">SAMN05444320_103397</name>
</gene>
<dbReference type="RefSeq" id="WP_200797458.1">
    <property type="nucleotide sequence ID" value="NZ_FQVN01000003.1"/>
</dbReference>
<dbReference type="EMBL" id="FQVN01000003">
    <property type="protein sequence ID" value="SHF37423.1"/>
    <property type="molecule type" value="Genomic_DNA"/>
</dbReference>
<protein>
    <submittedName>
        <fullName evidence="1">Polysaccharide lyase</fullName>
    </submittedName>
</protein>
<dbReference type="Gene3D" id="2.60.120.200">
    <property type="match status" value="1"/>
</dbReference>
<organism evidence="1 2">
    <name type="scientific">Streptoalloteichus hindustanus</name>
    <dbReference type="NCBI Taxonomy" id="2017"/>
    <lineage>
        <taxon>Bacteria</taxon>
        <taxon>Bacillati</taxon>
        <taxon>Actinomycetota</taxon>
        <taxon>Actinomycetes</taxon>
        <taxon>Pseudonocardiales</taxon>
        <taxon>Pseudonocardiaceae</taxon>
        <taxon>Streptoalloteichus</taxon>
    </lineage>
</organism>
<reference evidence="1 2" key="1">
    <citation type="submission" date="2016-11" db="EMBL/GenBank/DDBJ databases">
        <authorList>
            <person name="Jaros S."/>
            <person name="Januszkiewicz K."/>
            <person name="Wedrychowicz H."/>
        </authorList>
    </citation>
    <scope>NUCLEOTIDE SEQUENCE [LARGE SCALE GENOMIC DNA]</scope>
    <source>
        <strain evidence="1 2">DSM 44523</strain>
    </source>
</reference>
<evidence type="ECO:0000313" key="1">
    <source>
        <dbReference type="EMBL" id="SHF37423.1"/>
    </source>
</evidence>
<dbReference type="STRING" id="2017.SAMN05444320_103397"/>
<accession>A0A1M5B4K0</accession>
<proteinExistence type="predicted"/>
<dbReference type="AlphaFoldDB" id="A0A1M5B4K0"/>
<dbReference type="Proteomes" id="UP000184501">
    <property type="component" value="Unassembled WGS sequence"/>
</dbReference>
<evidence type="ECO:0000313" key="2">
    <source>
        <dbReference type="Proteomes" id="UP000184501"/>
    </source>
</evidence>
<dbReference type="GO" id="GO:0016829">
    <property type="term" value="F:lyase activity"/>
    <property type="evidence" value="ECO:0007669"/>
    <property type="project" value="UniProtKB-KW"/>
</dbReference>